<comment type="caution">
    <text evidence="3">The sequence shown here is derived from an EMBL/GenBank/DDBJ whole genome shotgun (WGS) entry which is preliminary data.</text>
</comment>
<organism evidence="3 4">
    <name type="scientific">Elysia chlorotica</name>
    <name type="common">Eastern emerald elysia</name>
    <name type="synonym">Sea slug</name>
    <dbReference type="NCBI Taxonomy" id="188477"/>
    <lineage>
        <taxon>Eukaryota</taxon>
        <taxon>Metazoa</taxon>
        <taxon>Spiralia</taxon>
        <taxon>Lophotrochozoa</taxon>
        <taxon>Mollusca</taxon>
        <taxon>Gastropoda</taxon>
        <taxon>Heterobranchia</taxon>
        <taxon>Euthyneura</taxon>
        <taxon>Panpulmonata</taxon>
        <taxon>Sacoglossa</taxon>
        <taxon>Placobranchoidea</taxon>
        <taxon>Plakobranchidae</taxon>
        <taxon>Elysia</taxon>
    </lineage>
</organism>
<dbReference type="SMART" id="SM01411">
    <property type="entry name" value="Ephrin_rec_like"/>
    <property type="match status" value="1"/>
</dbReference>
<feature type="domain" description="Tyrosine-protein kinase ephrin type A/B receptor-like" evidence="2">
    <location>
        <begin position="265"/>
        <end position="300"/>
    </location>
</feature>
<gene>
    <name evidence="3" type="ORF">EGW08_020173</name>
</gene>
<accession>A0A3S0Z6Z9</accession>
<dbReference type="Gene3D" id="2.10.50.10">
    <property type="entry name" value="Tumor Necrosis Factor Receptor, subunit A, domain 2"/>
    <property type="match status" value="1"/>
</dbReference>
<feature type="transmembrane region" description="Helical" evidence="1">
    <location>
        <begin position="14"/>
        <end position="35"/>
    </location>
</feature>
<dbReference type="AlphaFoldDB" id="A0A3S0Z6Z9"/>
<dbReference type="Pfam" id="PF07699">
    <property type="entry name" value="Ephrin_rec_like"/>
    <property type="match status" value="1"/>
</dbReference>
<keyword evidence="1" id="KW-1133">Transmembrane helix</keyword>
<dbReference type="EMBL" id="RQTK01001120">
    <property type="protein sequence ID" value="RUS72058.1"/>
    <property type="molecule type" value="Genomic_DNA"/>
</dbReference>
<dbReference type="InterPro" id="IPR011641">
    <property type="entry name" value="Tyr-kin_ephrin_A/B_rcpt-like"/>
</dbReference>
<keyword evidence="4" id="KW-1185">Reference proteome</keyword>
<name>A0A3S0Z6Z9_ELYCH</name>
<dbReference type="Proteomes" id="UP000271974">
    <property type="component" value="Unassembled WGS sequence"/>
</dbReference>
<evidence type="ECO:0000313" key="3">
    <source>
        <dbReference type="EMBL" id="RUS72058.1"/>
    </source>
</evidence>
<keyword evidence="1" id="KW-0812">Transmembrane</keyword>
<evidence type="ECO:0000256" key="1">
    <source>
        <dbReference type="SAM" id="Phobius"/>
    </source>
</evidence>
<evidence type="ECO:0000313" key="4">
    <source>
        <dbReference type="Proteomes" id="UP000271974"/>
    </source>
</evidence>
<sequence>MATRNDHQPDQDRVFTFTKILLYSTLAASLVLANLQSADAYVDMRGSPCVNEKLIQAIPREYVTWAGVIQIEMTCVDGYDSPLNMPEYGTFTCKPDGSDWIPPIFPDCIKPIEPEQVFVRFAFTLSRRQCDALKWNQKSSNVQFILDNVTEEIDFCASDPALAACTGVVVSKNCEESKKVEGAKKFGFNGPQMFVKIQLPLEDDMSGWGLYKVREKVEPLFKDKIQHLTGVDTSVLSGLLLKCPKGSLGVINEADRLACRGCSLGHYLDQDRKRCQPCPAGFYNDRPLQESCNMCPALRSLTNRTIWSIIRSKGRDGSYAVILCPTLSVDKHGNLAVRIGPNQPPDLSQRVMDMDSVTGTDGNARTADKLSPLSILLGWFVLWLCWATGV</sequence>
<dbReference type="OrthoDB" id="6088092at2759"/>
<keyword evidence="1" id="KW-0472">Membrane</keyword>
<reference evidence="3 4" key="1">
    <citation type="submission" date="2019-01" db="EMBL/GenBank/DDBJ databases">
        <title>A draft genome assembly of the solar-powered sea slug Elysia chlorotica.</title>
        <authorList>
            <person name="Cai H."/>
            <person name="Li Q."/>
            <person name="Fang X."/>
            <person name="Li J."/>
            <person name="Curtis N.E."/>
            <person name="Altenburger A."/>
            <person name="Shibata T."/>
            <person name="Feng M."/>
            <person name="Maeda T."/>
            <person name="Schwartz J.A."/>
            <person name="Shigenobu S."/>
            <person name="Lundholm N."/>
            <person name="Nishiyama T."/>
            <person name="Yang H."/>
            <person name="Hasebe M."/>
            <person name="Li S."/>
            <person name="Pierce S.K."/>
            <person name="Wang J."/>
        </authorList>
    </citation>
    <scope>NUCLEOTIDE SEQUENCE [LARGE SCALE GENOMIC DNA]</scope>
    <source>
        <strain evidence="3">EC2010</strain>
        <tissue evidence="3">Whole organism of an adult</tissue>
    </source>
</reference>
<evidence type="ECO:0000259" key="2">
    <source>
        <dbReference type="Pfam" id="PF07699"/>
    </source>
</evidence>
<protein>
    <recommendedName>
        <fullName evidence="2">Tyrosine-protein kinase ephrin type A/B receptor-like domain-containing protein</fullName>
    </recommendedName>
</protein>
<proteinExistence type="predicted"/>